<feature type="chain" id="PRO_5010364776" evidence="1">
    <location>
        <begin position="29"/>
        <end position="258"/>
    </location>
</feature>
<dbReference type="AlphaFoldDB" id="A0A1I7KMI9"/>
<evidence type="ECO:0000256" key="1">
    <source>
        <dbReference type="SAM" id="SignalP"/>
    </source>
</evidence>
<dbReference type="Proteomes" id="UP000182491">
    <property type="component" value="Unassembled WGS sequence"/>
</dbReference>
<reference evidence="3" key="1">
    <citation type="submission" date="2016-10" db="EMBL/GenBank/DDBJ databases">
        <authorList>
            <person name="Varghese N."/>
        </authorList>
    </citation>
    <scope>NUCLEOTIDE SEQUENCE [LARGE SCALE GENOMIC DNA]</scope>
    <source>
        <strain evidence="3">DSM 18820</strain>
    </source>
</reference>
<protein>
    <submittedName>
        <fullName evidence="2">Uncharacterized protein</fullName>
    </submittedName>
</protein>
<name>A0A1I7KMI9_9BACT</name>
<dbReference type="STRING" id="388950.GCA_001611675_02723"/>
<sequence length="258" mass="28976">MCGLKSACKALWGITLLLYVIAAGSAFAQGAAADTAFLQSSKAQAVAAYKKALGAQTQLYNGTEYVDYKLPYFEGHQFFASNAAENGHVFYDGTWYTDVPILYDLVRDEVIIPYSTTGLKMKLIGSKIDTFQVHDHLYVRLQPDSAGATALQPGFYDLLYSGDTQFLMKRIKQMEDRATQDGMEGEFRNVDKYFIKKDGVYHQVGSKRAVYRVLEDRKKELKKFASSQQLKFRKEKEAAILAIVTYYDSLAAAQPQDK</sequence>
<evidence type="ECO:0000313" key="2">
    <source>
        <dbReference type="EMBL" id="SFU98642.1"/>
    </source>
</evidence>
<feature type="signal peptide" evidence="1">
    <location>
        <begin position="1"/>
        <end position="28"/>
    </location>
</feature>
<dbReference type="EMBL" id="FPCA01000006">
    <property type="protein sequence ID" value="SFU98642.1"/>
    <property type="molecule type" value="Genomic_DNA"/>
</dbReference>
<keyword evidence="1" id="KW-0732">Signal</keyword>
<evidence type="ECO:0000313" key="3">
    <source>
        <dbReference type="Proteomes" id="UP000182491"/>
    </source>
</evidence>
<accession>A0A1I7KMI9</accession>
<organism evidence="2 3">
    <name type="scientific">Pontibacter akesuensis</name>
    <dbReference type="NCBI Taxonomy" id="388950"/>
    <lineage>
        <taxon>Bacteria</taxon>
        <taxon>Pseudomonadati</taxon>
        <taxon>Bacteroidota</taxon>
        <taxon>Cytophagia</taxon>
        <taxon>Cytophagales</taxon>
        <taxon>Hymenobacteraceae</taxon>
        <taxon>Pontibacter</taxon>
    </lineage>
</organism>
<gene>
    <name evidence="2" type="ORF">SAMN04487941_3899</name>
</gene>
<proteinExistence type="predicted"/>
<keyword evidence="3" id="KW-1185">Reference proteome</keyword>